<comment type="similarity">
    <text evidence="2">Belongs to the inositol monophosphatase superfamily.</text>
</comment>
<feature type="binding site" evidence="10">
    <location>
        <position position="132"/>
    </location>
    <ligand>
        <name>Mg(2+)</name>
        <dbReference type="ChEBI" id="CHEBI:18420"/>
        <label>1</label>
        <note>catalytic</note>
    </ligand>
</feature>
<evidence type="ECO:0000313" key="11">
    <source>
        <dbReference type="EMBL" id="AGA29586.1"/>
    </source>
</evidence>
<keyword evidence="12" id="KW-1185">Reference proteome</keyword>
<dbReference type="GO" id="GO:0008441">
    <property type="term" value="F:3'(2'),5'-bisphosphate nucleotidase activity"/>
    <property type="evidence" value="ECO:0007669"/>
    <property type="project" value="UniProtKB-EC"/>
</dbReference>
<gene>
    <name evidence="11" type="ordered locus">Sinac_5439</name>
</gene>
<protein>
    <recommendedName>
        <fullName evidence="3">3'(2'),5'-bisphosphate nucleotidase</fullName>
        <ecNumber evidence="3">3.1.3.7</ecNumber>
    </recommendedName>
</protein>
<dbReference type="GO" id="GO:0046872">
    <property type="term" value="F:metal ion binding"/>
    <property type="evidence" value="ECO:0007669"/>
    <property type="project" value="UniProtKB-KW"/>
</dbReference>
<dbReference type="InterPro" id="IPR000760">
    <property type="entry name" value="Inositol_monophosphatase-like"/>
</dbReference>
<dbReference type="GO" id="GO:0000103">
    <property type="term" value="P:sulfate assimilation"/>
    <property type="evidence" value="ECO:0007669"/>
    <property type="project" value="TreeGrafter"/>
</dbReference>
<organism evidence="11 12">
    <name type="scientific">Singulisphaera acidiphila (strain ATCC BAA-1392 / DSM 18658 / VKM B-2454 / MOB10)</name>
    <dbReference type="NCBI Taxonomy" id="886293"/>
    <lineage>
        <taxon>Bacteria</taxon>
        <taxon>Pseudomonadati</taxon>
        <taxon>Planctomycetota</taxon>
        <taxon>Planctomycetia</taxon>
        <taxon>Isosphaerales</taxon>
        <taxon>Isosphaeraceae</taxon>
        <taxon>Singulisphaera</taxon>
    </lineage>
</organism>
<dbReference type="InterPro" id="IPR006239">
    <property type="entry name" value="DPNP"/>
</dbReference>
<dbReference type="PANTHER" id="PTHR43200">
    <property type="entry name" value="PHOSPHATASE"/>
    <property type="match status" value="1"/>
</dbReference>
<keyword evidence="6 10" id="KW-0460">Magnesium</keyword>
<proteinExistence type="inferred from homology"/>
<evidence type="ECO:0000256" key="4">
    <source>
        <dbReference type="ARBA" id="ARBA00022723"/>
    </source>
</evidence>
<dbReference type="PROSITE" id="PS00630">
    <property type="entry name" value="IMP_2"/>
    <property type="match status" value="1"/>
</dbReference>
<dbReference type="CDD" id="cd01517">
    <property type="entry name" value="PAP_phosphatase"/>
    <property type="match status" value="1"/>
</dbReference>
<dbReference type="PROSITE" id="PS00629">
    <property type="entry name" value="IMP_1"/>
    <property type="match status" value="1"/>
</dbReference>
<evidence type="ECO:0000256" key="9">
    <source>
        <dbReference type="ARBA" id="ARBA00044484"/>
    </source>
</evidence>
<comment type="catalytic activity">
    <reaction evidence="8">
        <text>adenosine 3',5'-bisphosphate + H2O = AMP + phosphate</text>
        <dbReference type="Rhea" id="RHEA:10040"/>
        <dbReference type="ChEBI" id="CHEBI:15377"/>
        <dbReference type="ChEBI" id="CHEBI:43474"/>
        <dbReference type="ChEBI" id="CHEBI:58343"/>
        <dbReference type="ChEBI" id="CHEBI:456215"/>
        <dbReference type="EC" id="3.1.3.7"/>
    </reaction>
    <physiologicalReaction direction="left-to-right" evidence="8">
        <dbReference type="Rhea" id="RHEA:10041"/>
    </physiologicalReaction>
</comment>
<feature type="binding site" evidence="10">
    <location>
        <position position="130"/>
    </location>
    <ligand>
        <name>Mg(2+)</name>
        <dbReference type="ChEBI" id="CHEBI:18420"/>
        <label>1</label>
        <note>catalytic</note>
    </ligand>
</feature>
<dbReference type="Gene3D" id="3.40.190.80">
    <property type="match status" value="1"/>
</dbReference>
<dbReference type="EMBL" id="CP003364">
    <property type="protein sequence ID" value="AGA29586.1"/>
    <property type="molecule type" value="Genomic_DNA"/>
</dbReference>
<dbReference type="KEGG" id="saci:Sinac_5439"/>
<dbReference type="OrthoDB" id="9772456at2"/>
<dbReference type="Proteomes" id="UP000010798">
    <property type="component" value="Chromosome"/>
</dbReference>
<comment type="catalytic activity">
    <reaction evidence="7">
        <text>adenosine 2',5'-bisphosphate + H2O = AMP + phosphate</text>
        <dbReference type="Rhea" id="RHEA:77643"/>
        <dbReference type="ChEBI" id="CHEBI:15377"/>
        <dbReference type="ChEBI" id="CHEBI:43474"/>
        <dbReference type="ChEBI" id="CHEBI:194156"/>
        <dbReference type="ChEBI" id="CHEBI:456215"/>
        <dbReference type="EC" id="3.1.3.7"/>
    </reaction>
    <physiologicalReaction direction="left-to-right" evidence="7">
        <dbReference type="Rhea" id="RHEA:77644"/>
    </physiologicalReaction>
</comment>
<evidence type="ECO:0000256" key="3">
    <source>
        <dbReference type="ARBA" id="ARBA00012633"/>
    </source>
</evidence>
<dbReference type="Gene3D" id="3.30.540.10">
    <property type="entry name" value="Fructose-1,6-Bisphosphatase, subunit A, domain 1"/>
    <property type="match status" value="1"/>
</dbReference>
<evidence type="ECO:0000256" key="5">
    <source>
        <dbReference type="ARBA" id="ARBA00022801"/>
    </source>
</evidence>
<dbReference type="GO" id="GO:0046854">
    <property type="term" value="P:phosphatidylinositol phosphate biosynthetic process"/>
    <property type="evidence" value="ECO:0007669"/>
    <property type="project" value="InterPro"/>
</dbReference>
<feature type="binding site" evidence="10">
    <location>
        <position position="279"/>
    </location>
    <ligand>
        <name>Mg(2+)</name>
        <dbReference type="ChEBI" id="CHEBI:18420"/>
        <label>1</label>
        <note>catalytic</note>
    </ligand>
</feature>
<dbReference type="NCBIfam" id="TIGR01330">
    <property type="entry name" value="bisphos_HAL2"/>
    <property type="match status" value="1"/>
</dbReference>
<dbReference type="AlphaFoldDB" id="L0DLP3"/>
<comment type="cofactor">
    <cofactor evidence="1 10">
        <name>Mg(2+)</name>
        <dbReference type="ChEBI" id="CHEBI:18420"/>
    </cofactor>
</comment>
<dbReference type="SUPFAM" id="SSF56655">
    <property type="entry name" value="Carbohydrate phosphatase"/>
    <property type="match status" value="1"/>
</dbReference>
<dbReference type="STRING" id="886293.Sinac_5439"/>
<evidence type="ECO:0000313" key="12">
    <source>
        <dbReference type="Proteomes" id="UP000010798"/>
    </source>
</evidence>
<dbReference type="InterPro" id="IPR020550">
    <property type="entry name" value="Inositol_monophosphatase_CS"/>
</dbReference>
<dbReference type="PANTHER" id="PTHR43200:SF6">
    <property type="entry name" value="3'(2'),5'-BISPHOSPHATE NUCLEOTIDASE"/>
    <property type="match status" value="1"/>
</dbReference>
<dbReference type="RefSeq" id="WP_015248687.1">
    <property type="nucleotide sequence ID" value="NC_019892.1"/>
</dbReference>
<feature type="binding site" evidence="10">
    <location>
        <position position="75"/>
    </location>
    <ligand>
        <name>Mg(2+)</name>
        <dbReference type="ChEBI" id="CHEBI:18420"/>
        <label>1</label>
        <note>catalytic</note>
    </ligand>
</feature>
<evidence type="ECO:0000256" key="6">
    <source>
        <dbReference type="ARBA" id="ARBA00022842"/>
    </source>
</evidence>
<evidence type="ECO:0000256" key="2">
    <source>
        <dbReference type="ARBA" id="ARBA00009759"/>
    </source>
</evidence>
<dbReference type="InterPro" id="IPR051090">
    <property type="entry name" value="Inositol_monoP_superfamily"/>
</dbReference>
<evidence type="ECO:0000256" key="8">
    <source>
        <dbReference type="ARBA" id="ARBA00044479"/>
    </source>
</evidence>
<accession>L0DLP3</accession>
<evidence type="ECO:0000256" key="7">
    <source>
        <dbReference type="ARBA" id="ARBA00044466"/>
    </source>
</evidence>
<keyword evidence="4 10" id="KW-0479">Metal-binding</keyword>
<dbReference type="EC" id="3.1.3.7" evidence="3"/>
<feature type="binding site" evidence="10">
    <location>
        <position position="133"/>
    </location>
    <ligand>
        <name>Mg(2+)</name>
        <dbReference type="ChEBI" id="CHEBI:18420"/>
        <label>1</label>
        <note>catalytic</note>
    </ligand>
</feature>
<evidence type="ECO:0000256" key="1">
    <source>
        <dbReference type="ARBA" id="ARBA00001946"/>
    </source>
</evidence>
<reference evidence="11 12" key="1">
    <citation type="submission" date="2012-02" db="EMBL/GenBank/DDBJ databases">
        <title>Complete sequence of chromosome of Singulisphaera acidiphila DSM 18658.</title>
        <authorList>
            <consortium name="US DOE Joint Genome Institute (JGI-PGF)"/>
            <person name="Lucas S."/>
            <person name="Copeland A."/>
            <person name="Lapidus A."/>
            <person name="Glavina del Rio T."/>
            <person name="Dalin E."/>
            <person name="Tice H."/>
            <person name="Bruce D."/>
            <person name="Goodwin L."/>
            <person name="Pitluck S."/>
            <person name="Peters L."/>
            <person name="Ovchinnikova G."/>
            <person name="Chertkov O."/>
            <person name="Kyrpides N."/>
            <person name="Mavromatis K."/>
            <person name="Ivanova N."/>
            <person name="Brettin T."/>
            <person name="Detter J.C."/>
            <person name="Han C."/>
            <person name="Larimer F."/>
            <person name="Land M."/>
            <person name="Hauser L."/>
            <person name="Markowitz V."/>
            <person name="Cheng J.-F."/>
            <person name="Hugenholtz P."/>
            <person name="Woyke T."/>
            <person name="Wu D."/>
            <person name="Tindall B."/>
            <person name="Pomrenke H."/>
            <person name="Brambilla E."/>
            <person name="Klenk H.-P."/>
            <person name="Eisen J.A."/>
        </authorList>
    </citation>
    <scope>NUCLEOTIDE SEQUENCE [LARGE SCALE GENOMIC DNA]</scope>
    <source>
        <strain evidence="12">ATCC BAA-1392 / DSM 18658 / VKM B-2454 / MOB10</strain>
    </source>
</reference>
<keyword evidence="5" id="KW-0378">Hydrolase</keyword>
<dbReference type="FunFam" id="3.40.190.80:FF:000003">
    <property type="entry name" value="PAP-specific phosphatase HAL2-like"/>
    <property type="match status" value="1"/>
</dbReference>
<dbReference type="HOGENOM" id="CLU_033446_1_1_0"/>
<comment type="catalytic activity">
    <reaction evidence="9">
        <text>3'-phosphoadenylyl sulfate + H2O = adenosine 5'-phosphosulfate + phosphate</text>
        <dbReference type="Rhea" id="RHEA:77639"/>
        <dbReference type="ChEBI" id="CHEBI:15377"/>
        <dbReference type="ChEBI" id="CHEBI:43474"/>
        <dbReference type="ChEBI" id="CHEBI:58243"/>
        <dbReference type="ChEBI" id="CHEBI:58339"/>
        <dbReference type="EC" id="3.1.3.7"/>
    </reaction>
    <physiologicalReaction direction="left-to-right" evidence="9">
        <dbReference type="Rhea" id="RHEA:77640"/>
    </physiologicalReaction>
</comment>
<dbReference type="InterPro" id="IPR020583">
    <property type="entry name" value="Inositol_monoP_metal-BS"/>
</dbReference>
<dbReference type="eggNOG" id="COG1218">
    <property type="taxonomic scope" value="Bacteria"/>
</dbReference>
<sequence>MLNTTSGLAFEHERVVAMQAVRDAATLCRAVQRGVNLQAMDKKDRSPVTVADFGSQALVCRVLEEAFPADPVVAEEDSGELRQPAHAESLAKVLRFVTEVQAGVDQESLLRWIDRGGALGGARDRFWTLDPIDGTKGFLRGEQYAIALALIVEGRIEVAAMACPNLPTAPENDGVAGTGSLFVAVRGQGAELYPLDGDLPATPVRVSARDDWGLVRFCESVESGHSAHDWSATVAHRLGITAPPVRLDSQAKYAVVARGEADIYLRLPTKADYREKIWDHASGALILAEAGGVVTDLDGRPLDFARGRELSENRGVVATNGPLHDRVLAALAETFRPA</sequence>
<name>L0DLP3_SINAD</name>
<dbReference type="PRINTS" id="PR00377">
    <property type="entry name" value="IMPHPHTASES"/>
</dbReference>
<evidence type="ECO:0000256" key="10">
    <source>
        <dbReference type="PIRSR" id="PIRSR600760-2"/>
    </source>
</evidence>
<dbReference type="Pfam" id="PF00459">
    <property type="entry name" value="Inositol_P"/>
    <property type="match status" value="1"/>
</dbReference>